<dbReference type="Gene3D" id="3.90.1170.40">
    <property type="entry name" value="Molybdopterin biosynthesis MoaE subunit"/>
    <property type="match status" value="1"/>
</dbReference>
<name>A0A7X6QY64_9CELL</name>
<reference evidence="2 3" key="1">
    <citation type="submission" date="2020-04" db="EMBL/GenBank/DDBJ databases">
        <title>MicrobeNet Type strains.</title>
        <authorList>
            <person name="Nicholson A.C."/>
        </authorList>
    </citation>
    <scope>NUCLEOTIDE SEQUENCE [LARGE SCALE GENOMIC DNA]</scope>
    <source>
        <strain evidence="2 3">ATCC BAA-788</strain>
    </source>
</reference>
<dbReference type="GO" id="GO:0006777">
    <property type="term" value="P:Mo-molybdopterin cofactor biosynthetic process"/>
    <property type="evidence" value="ECO:0007669"/>
    <property type="project" value="InterPro"/>
</dbReference>
<proteinExistence type="predicted"/>
<dbReference type="PANTHER" id="PTHR23404">
    <property type="entry name" value="MOLYBDOPTERIN SYNTHASE RELATED"/>
    <property type="match status" value="1"/>
</dbReference>
<dbReference type="SUPFAM" id="SSF54690">
    <property type="entry name" value="Molybdopterin synthase subunit MoaE"/>
    <property type="match status" value="1"/>
</dbReference>
<organism evidence="2 3">
    <name type="scientific">Cellulomonas denverensis</name>
    <dbReference type="NCBI Taxonomy" id="264297"/>
    <lineage>
        <taxon>Bacteria</taxon>
        <taxon>Bacillati</taxon>
        <taxon>Actinomycetota</taxon>
        <taxon>Actinomycetes</taxon>
        <taxon>Micrococcales</taxon>
        <taxon>Cellulomonadaceae</taxon>
        <taxon>Cellulomonas</taxon>
    </lineage>
</organism>
<evidence type="ECO:0000313" key="3">
    <source>
        <dbReference type="Proteomes" id="UP000581206"/>
    </source>
</evidence>
<accession>A0A7X6QY64</accession>
<protein>
    <submittedName>
        <fullName evidence="2">Molybdenum cofactor biosynthesis protein MoaE</fullName>
    </submittedName>
</protein>
<evidence type="ECO:0000313" key="2">
    <source>
        <dbReference type="EMBL" id="NKY21656.1"/>
    </source>
</evidence>
<sequence>MTAAGRIAGGPAARIGTYPRAMSPDATAGRPETGGRHPALDGELAPPPDRSRPGPAPREVVWAVVTTDPLDTADLARRVERPAAGAVVTFSGLVRDHDHGRAVQRIEYVAHPSAAEVIARVAADVAGRSEVDAVAVAHRIGDLAVGENAFAVAVSAAHRAEAFAAAALLVDEVKARLPVWKRQVFADGTDEWVACP</sequence>
<comment type="caution">
    <text evidence="2">The sequence shown here is derived from an EMBL/GenBank/DDBJ whole genome shotgun (WGS) entry which is preliminary data.</text>
</comment>
<dbReference type="EMBL" id="JAAXOX010000001">
    <property type="protein sequence ID" value="NKY21656.1"/>
    <property type="molecule type" value="Genomic_DNA"/>
</dbReference>
<gene>
    <name evidence="2" type="ORF">HGA03_03145</name>
</gene>
<dbReference type="InterPro" id="IPR036563">
    <property type="entry name" value="MoaE_sf"/>
</dbReference>
<dbReference type="CDD" id="cd00756">
    <property type="entry name" value="MoaE"/>
    <property type="match status" value="1"/>
</dbReference>
<dbReference type="InterPro" id="IPR003448">
    <property type="entry name" value="Mopterin_biosynth_MoaE"/>
</dbReference>
<evidence type="ECO:0000256" key="1">
    <source>
        <dbReference type="SAM" id="MobiDB-lite"/>
    </source>
</evidence>
<dbReference type="AlphaFoldDB" id="A0A7X6QY64"/>
<feature type="region of interest" description="Disordered" evidence="1">
    <location>
        <begin position="1"/>
        <end position="56"/>
    </location>
</feature>
<dbReference type="Pfam" id="PF02391">
    <property type="entry name" value="MoaE"/>
    <property type="match status" value="1"/>
</dbReference>
<dbReference type="Proteomes" id="UP000581206">
    <property type="component" value="Unassembled WGS sequence"/>
</dbReference>
<feature type="compositionally biased region" description="Low complexity" evidence="1">
    <location>
        <begin position="1"/>
        <end position="16"/>
    </location>
</feature>
<keyword evidence="3" id="KW-1185">Reference proteome</keyword>